<proteinExistence type="predicted"/>
<keyword evidence="3" id="KW-1185">Reference proteome</keyword>
<name>A0ABR4PAC2_9HELO</name>
<reference evidence="2 3" key="1">
    <citation type="submission" date="2024-06" db="EMBL/GenBank/DDBJ databases">
        <title>Complete genome of Phlyctema vagabunda strain 19-DSS-EL-015.</title>
        <authorList>
            <person name="Fiorenzani C."/>
        </authorList>
    </citation>
    <scope>NUCLEOTIDE SEQUENCE [LARGE SCALE GENOMIC DNA]</scope>
    <source>
        <strain evidence="2 3">19-DSS-EL-015</strain>
    </source>
</reference>
<dbReference type="EMBL" id="JBFCZG010000007">
    <property type="protein sequence ID" value="KAL3420253.1"/>
    <property type="molecule type" value="Genomic_DNA"/>
</dbReference>
<comment type="caution">
    <text evidence="2">The sequence shown here is derived from an EMBL/GenBank/DDBJ whole genome shotgun (WGS) entry which is preliminary data.</text>
</comment>
<sequence>MSGEASNRSATRDKPSVNSPKSTGKTSPRLVKKEGVNPRGTSTPTALTSPIPIREEQKEVISTIQPTIKAKETDSPFRKAMVEALANLETQIAMRNQMKRPLPGISDQELEYKVQDVLALIKAHYQPQQSDQASVVEELEILAKFVGFLKQWAV</sequence>
<protein>
    <submittedName>
        <fullName evidence="2">Uncharacterized protein</fullName>
    </submittedName>
</protein>
<feature type="region of interest" description="Disordered" evidence="1">
    <location>
        <begin position="1"/>
        <end position="54"/>
    </location>
</feature>
<dbReference type="Proteomes" id="UP001629113">
    <property type="component" value="Unassembled WGS sequence"/>
</dbReference>
<gene>
    <name evidence="2" type="ORF">PVAG01_08752</name>
</gene>
<evidence type="ECO:0000256" key="1">
    <source>
        <dbReference type="SAM" id="MobiDB-lite"/>
    </source>
</evidence>
<organism evidence="2 3">
    <name type="scientific">Phlyctema vagabunda</name>
    <dbReference type="NCBI Taxonomy" id="108571"/>
    <lineage>
        <taxon>Eukaryota</taxon>
        <taxon>Fungi</taxon>
        <taxon>Dikarya</taxon>
        <taxon>Ascomycota</taxon>
        <taxon>Pezizomycotina</taxon>
        <taxon>Leotiomycetes</taxon>
        <taxon>Helotiales</taxon>
        <taxon>Dermateaceae</taxon>
        <taxon>Phlyctema</taxon>
    </lineage>
</organism>
<feature type="compositionally biased region" description="Polar residues" evidence="1">
    <location>
        <begin position="16"/>
        <end position="26"/>
    </location>
</feature>
<evidence type="ECO:0000313" key="3">
    <source>
        <dbReference type="Proteomes" id="UP001629113"/>
    </source>
</evidence>
<evidence type="ECO:0000313" key="2">
    <source>
        <dbReference type="EMBL" id="KAL3420253.1"/>
    </source>
</evidence>
<feature type="compositionally biased region" description="Polar residues" evidence="1">
    <location>
        <begin position="39"/>
        <end position="48"/>
    </location>
</feature>
<accession>A0ABR4PAC2</accession>